<comment type="caution">
    <text evidence="1">The sequence shown here is derived from an EMBL/GenBank/DDBJ whole genome shotgun (WGS) entry which is preliminary data.</text>
</comment>
<reference evidence="1 2" key="1">
    <citation type="submission" date="2024-01" db="EMBL/GenBank/DDBJ databases">
        <title>Niabella digestum sp. nov., isolated from waste digestion system.</title>
        <authorList>
            <person name="Zhang L."/>
        </authorList>
    </citation>
    <scope>NUCLEOTIDE SEQUENCE [LARGE SCALE GENOMIC DNA]</scope>
    <source>
        <strain evidence="1 2">A18</strain>
    </source>
</reference>
<dbReference type="InterPro" id="IPR002481">
    <property type="entry name" value="FUR"/>
</dbReference>
<gene>
    <name evidence="1" type="ORF">V2H41_08450</name>
</gene>
<dbReference type="InterPro" id="IPR036390">
    <property type="entry name" value="WH_DNA-bd_sf"/>
</dbReference>
<accession>A0ABU7RH21</accession>
<dbReference type="RefSeq" id="WP_330974709.1">
    <property type="nucleotide sequence ID" value="NZ_JAZGLY010000004.1"/>
</dbReference>
<evidence type="ECO:0000313" key="2">
    <source>
        <dbReference type="Proteomes" id="UP001357452"/>
    </source>
</evidence>
<dbReference type="PANTHER" id="PTHR33202:SF22">
    <property type="entry name" value="HYDROGEN PEROXIDE SENSITIVE REPRESSOR"/>
    <property type="match status" value="1"/>
</dbReference>
<organism evidence="1 2">
    <name type="scientific">Niabella digestorum</name>
    <dbReference type="NCBI Taxonomy" id="3117701"/>
    <lineage>
        <taxon>Bacteria</taxon>
        <taxon>Pseudomonadati</taxon>
        <taxon>Bacteroidota</taxon>
        <taxon>Chitinophagia</taxon>
        <taxon>Chitinophagales</taxon>
        <taxon>Chitinophagaceae</taxon>
        <taxon>Niabella</taxon>
    </lineage>
</organism>
<sequence>MKNDTASILRASNLSVTPGRQKILQLFLDSDGALAHSDIEKGTGEHFDRVTIYRTLQAFVEKGLIHVIPSTDNSVKYALCRNECTEGHHHDHHIHFVCERCNTTYCLDNVITPQVHLPESYILSQVEVVAKGICKDCAAIKKP</sequence>
<evidence type="ECO:0000313" key="1">
    <source>
        <dbReference type="EMBL" id="MEE6187300.1"/>
    </source>
</evidence>
<dbReference type="Proteomes" id="UP001357452">
    <property type="component" value="Unassembled WGS sequence"/>
</dbReference>
<protein>
    <submittedName>
        <fullName evidence="1">Transcriptional repressor</fullName>
    </submittedName>
</protein>
<keyword evidence="2" id="KW-1185">Reference proteome</keyword>
<dbReference type="SUPFAM" id="SSF46785">
    <property type="entry name" value="Winged helix' DNA-binding domain"/>
    <property type="match status" value="1"/>
</dbReference>
<dbReference type="InterPro" id="IPR036388">
    <property type="entry name" value="WH-like_DNA-bd_sf"/>
</dbReference>
<dbReference type="Gene3D" id="1.10.10.10">
    <property type="entry name" value="Winged helix-like DNA-binding domain superfamily/Winged helix DNA-binding domain"/>
    <property type="match status" value="1"/>
</dbReference>
<name>A0ABU7RH21_9BACT</name>
<dbReference type="PANTHER" id="PTHR33202">
    <property type="entry name" value="ZINC UPTAKE REGULATION PROTEIN"/>
    <property type="match status" value="1"/>
</dbReference>
<proteinExistence type="predicted"/>
<dbReference type="EMBL" id="JAZGLY010000004">
    <property type="protein sequence ID" value="MEE6187300.1"/>
    <property type="molecule type" value="Genomic_DNA"/>
</dbReference>
<dbReference type="Pfam" id="PF01475">
    <property type="entry name" value="FUR"/>
    <property type="match status" value="1"/>
</dbReference>